<dbReference type="InterPro" id="IPR031167">
    <property type="entry name" value="G_OBG"/>
</dbReference>
<dbReference type="GO" id="GO:0005525">
    <property type="term" value="F:GTP binding"/>
    <property type="evidence" value="ECO:0007669"/>
    <property type="project" value="UniProtKB-KW"/>
</dbReference>
<keyword evidence="2" id="KW-0342">GTP-binding</keyword>
<dbReference type="PRINTS" id="PR00326">
    <property type="entry name" value="GTP1OBG"/>
</dbReference>
<evidence type="ECO:0000256" key="3">
    <source>
        <dbReference type="SAM" id="MobiDB-lite"/>
    </source>
</evidence>
<evidence type="ECO:0000256" key="2">
    <source>
        <dbReference type="ARBA" id="ARBA00023134"/>
    </source>
</evidence>
<dbReference type="AlphaFoldDB" id="A0AAW2H8K0"/>
<dbReference type="Gene3D" id="3.40.50.300">
    <property type="entry name" value="P-loop containing nucleotide triphosphate hydrolases"/>
    <property type="match status" value="1"/>
</dbReference>
<dbReference type="Gene3D" id="1.20.120.1190">
    <property type="match status" value="1"/>
</dbReference>
<evidence type="ECO:0000256" key="1">
    <source>
        <dbReference type="ARBA" id="ARBA00022741"/>
    </source>
</evidence>
<evidence type="ECO:0000313" key="5">
    <source>
        <dbReference type="EMBL" id="KAL0266035.1"/>
    </source>
</evidence>
<dbReference type="Pfam" id="PF06858">
    <property type="entry name" value="NOG1"/>
    <property type="match status" value="1"/>
</dbReference>
<dbReference type="PROSITE" id="PS51710">
    <property type="entry name" value="G_OBG"/>
    <property type="match status" value="1"/>
</dbReference>
<evidence type="ECO:0000259" key="4">
    <source>
        <dbReference type="PROSITE" id="PS51710"/>
    </source>
</evidence>
<feature type="region of interest" description="Disordered" evidence="3">
    <location>
        <begin position="467"/>
        <end position="503"/>
    </location>
</feature>
<accession>A0AAW2H8K0</accession>
<name>A0AAW2H8K0_9NEOP</name>
<dbReference type="InterPro" id="IPR027417">
    <property type="entry name" value="P-loop_NTPase"/>
</dbReference>
<feature type="domain" description="OBG-type G" evidence="4">
    <location>
        <begin position="168"/>
        <end position="336"/>
    </location>
</feature>
<dbReference type="Pfam" id="PF17835">
    <property type="entry name" value="NOG1_N"/>
    <property type="match status" value="1"/>
</dbReference>
<sequence>MSLDFKSIQPVPLSTHLIDIVLNDTQCRTPTVIHPQFSIHKITSFYMRKVKHTAAEFNMRLQLILTQFPQLEDIHPFYADLINVLYDRDHYKMALGHVNVINKVIQNTSKEFLKLLKFGESAYRCKQLKKSALGRMASAAKKLKGSLEYLEEVRQHMSRLPSISLSTPTLLICGYPNVGKSSLINKMSRAKVEVQPYAYTTKNLYVGHFEHDGVGYQVIDTPGLLDNKLEDRNTIEMQSIVALAHIKALALFIIDVSESCGFSVADQIALFNSLQPLIGAHLIVLSKSDVAKLESIGPESKQLMVDFLSGKPYVEISTRCDYNIEVLKKVACGMVEKKDKAPPKIFQPEILRPKERPMLKTRPEAQASSGEDYGFGGSAAQQNADIHVPEFYNGKNVLDVLGLEVPPELVIDRTYDVLSKDMMQIKEEIGHRRASKIREHQDKRRASLPERWKGKGRREEFVPEVKMAEKPKAASKPVRIRPKIITKAPKHLYRGRSKHGRRR</sequence>
<feature type="compositionally biased region" description="Basic residues" evidence="3">
    <location>
        <begin position="478"/>
        <end position="503"/>
    </location>
</feature>
<dbReference type="CDD" id="cd01897">
    <property type="entry name" value="NOG"/>
    <property type="match status" value="1"/>
</dbReference>
<organism evidence="5">
    <name type="scientific">Menopon gallinae</name>
    <name type="common">poultry shaft louse</name>
    <dbReference type="NCBI Taxonomy" id="328185"/>
    <lineage>
        <taxon>Eukaryota</taxon>
        <taxon>Metazoa</taxon>
        <taxon>Ecdysozoa</taxon>
        <taxon>Arthropoda</taxon>
        <taxon>Hexapoda</taxon>
        <taxon>Insecta</taxon>
        <taxon>Pterygota</taxon>
        <taxon>Neoptera</taxon>
        <taxon>Paraneoptera</taxon>
        <taxon>Psocodea</taxon>
        <taxon>Troctomorpha</taxon>
        <taxon>Phthiraptera</taxon>
        <taxon>Amblycera</taxon>
        <taxon>Menoponidae</taxon>
        <taxon>Menopon</taxon>
    </lineage>
</organism>
<comment type="caution">
    <text evidence="5">The sequence shown here is derived from an EMBL/GenBank/DDBJ whole genome shotgun (WGS) entry which is preliminary data.</text>
</comment>
<dbReference type="PANTHER" id="PTHR45759">
    <property type="entry name" value="NUCLEOLAR GTP-BINDING PROTEIN 1"/>
    <property type="match status" value="1"/>
</dbReference>
<dbReference type="InterPro" id="IPR041623">
    <property type="entry name" value="NOG1_N"/>
</dbReference>
<dbReference type="SUPFAM" id="SSF52540">
    <property type="entry name" value="P-loop containing nucleoside triphosphate hydrolases"/>
    <property type="match status" value="1"/>
</dbReference>
<gene>
    <name evidence="5" type="ORF">PYX00_011752</name>
</gene>
<protein>
    <recommendedName>
        <fullName evidence="4">OBG-type G domain-containing protein</fullName>
    </recommendedName>
</protein>
<dbReference type="InterPro" id="IPR010674">
    <property type="entry name" value="NOG1_Rossman_fold_dom"/>
</dbReference>
<proteinExistence type="predicted"/>
<dbReference type="InterPro" id="IPR006073">
    <property type="entry name" value="GTP-bd"/>
</dbReference>
<reference evidence="5" key="1">
    <citation type="journal article" date="2024" name="Gigascience">
        <title>Chromosome-level genome of the poultry shaft louse Menopon gallinae provides insight into the host-switching and adaptive evolution of parasitic lice.</title>
        <authorList>
            <person name="Xu Y."/>
            <person name="Ma L."/>
            <person name="Liu S."/>
            <person name="Liang Y."/>
            <person name="Liu Q."/>
            <person name="He Z."/>
            <person name="Tian L."/>
            <person name="Duan Y."/>
            <person name="Cai W."/>
            <person name="Li H."/>
            <person name="Song F."/>
        </authorList>
    </citation>
    <scope>NUCLEOTIDE SEQUENCE</scope>
    <source>
        <strain evidence="5">Cailab_2023a</strain>
    </source>
</reference>
<dbReference type="EMBL" id="JARGDH010000006">
    <property type="protein sequence ID" value="KAL0266035.1"/>
    <property type="molecule type" value="Genomic_DNA"/>
</dbReference>
<keyword evidence="1" id="KW-0547">Nucleotide-binding</keyword>